<evidence type="ECO:0000313" key="1">
    <source>
        <dbReference type="EMBL" id="EPR12212.1"/>
    </source>
</evidence>
<comment type="caution">
    <text evidence="1">The sequence shown here is derived from an EMBL/GenBank/DDBJ whole genome shotgun (WGS) entry which is preliminary data.</text>
</comment>
<dbReference type="EMBL" id="ATAY01000030">
    <property type="protein sequence ID" value="EPR12212.1"/>
    <property type="molecule type" value="Genomic_DNA"/>
</dbReference>
<evidence type="ECO:0000313" key="2">
    <source>
        <dbReference type="Proteomes" id="UP000016860"/>
    </source>
</evidence>
<accession>U4R294</accession>
<proteinExistence type="predicted"/>
<sequence length="48" mass="5682">MRDHLEFSGPMVEWPHVDVIPGVKDVMSKIYKSYICCVDQMQEILIWN</sequence>
<dbReference type="Proteomes" id="UP000016860">
    <property type="component" value="Unassembled WGS sequence"/>
</dbReference>
<dbReference type="PATRIC" id="fig|1330534.3.peg.1787"/>
<name>U4R294_9FIRM</name>
<reference evidence="1 2" key="1">
    <citation type="journal article" date="2013" name="Genome Announc.">
        <title>Draft Genome Sequence of the Cellulolytic Bacterium Clostridium papyrosolvens C7 (ATCC 700395).</title>
        <authorList>
            <person name="Zepeda V."/>
            <person name="Dassa B."/>
            <person name="Borovok I."/>
            <person name="Lamed R."/>
            <person name="Bayer E.A."/>
            <person name="Cate J.H."/>
        </authorList>
    </citation>
    <scope>NUCLEOTIDE SEQUENCE [LARGE SCALE GENOMIC DNA]</scope>
    <source>
        <strain evidence="1 2">C7</strain>
    </source>
</reference>
<dbReference type="AlphaFoldDB" id="U4R294"/>
<dbReference type="RefSeq" id="WP_020815340.1">
    <property type="nucleotide sequence ID" value="NZ_ATAY01000030.1"/>
</dbReference>
<organism evidence="1 2">
    <name type="scientific">Ruminiclostridium papyrosolvens C7</name>
    <dbReference type="NCBI Taxonomy" id="1330534"/>
    <lineage>
        <taxon>Bacteria</taxon>
        <taxon>Bacillati</taxon>
        <taxon>Bacillota</taxon>
        <taxon>Clostridia</taxon>
        <taxon>Eubacteriales</taxon>
        <taxon>Oscillospiraceae</taxon>
        <taxon>Ruminiclostridium</taxon>
    </lineage>
</organism>
<protein>
    <submittedName>
        <fullName evidence="1">Uncharacterized protein</fullName>
    </submittedName>
</protein>
<gene>
    <name evidence="1" type="ORF">L323_08990</name>
</gene>